<name>A0AAW5KTD0_9FIRM</name>
<feature type="transmembrane region" description="Helical" evidence="1">
    <location>
        <begin position="6"/>
        <end position="24"/>
    </location>
</feature>
<dbReference type="EMBL" id="JANGCN010000082">
    <property type="protein sequence ID" value="MCQ5154472.1"/>
    <property type="molecule type" value="Genomic_DNA"/>
</dbReference>
<evidence type="ECO:0000313" key="2">
    <source>
        <dbReference type="EMBL" id="MCQ5154472.1"/>
    </source>
</evidence>
<proteinExistence type="predicted"/>
<dbReference type="Proteomes" id="UP001206236">
    <property type="component" value="Unassembled WGS sequence"/>
</dbReference>
<protein>
    <recommendedName>
        <fullName evidence="4">Secreted protein</fullName>
    </recommendedName>
</protein>
<comment type="caution">
    <text evidence="2">The sequence shown here is derived from an EMBL/GenBank/DDBJ whole genome shotgun (WGS) entry which is preliminary data.</text>
</comment>
<dbReference type="RefSeq" id="WP_117925507.1">
    <property type="nucleotide sequence ID" value="NZ_JANGCN010000082.1"/>
</dbReference>
<sequence length="183" mass="22145">MKKKYIIVLIVLIPALFFIISFIYKEKVHQEYVKNCYKNNKQYMESIVDYFEKYKYDSIPMIIYSQDDHIIEKCLGKNSEYIDCGEETFDKYFTYMRNKYQKDSPYNVFSFIRVNYDNQGNMLMYFIVKNRKIENDKIRNYYLVYIDNEYNGHGSDLAIDNSTIKSKPFSGNWYLWSKDVLNG</sequence>
<accession>A0AAW5KTD0</accession>
<organism evidence="2 3">
    <name type="scientific">Ruminococcus bicirculans</name>
    <name type="common">ex Wegman et al. 2014</name>
    <dbReference type="NCBI Taxonomy" id="1160721"/>
    <lineage>
        <taxon>Bacteria</taxon>
        <taxon>Bacillati</taxon>
        <taxon>Bacillota</taxon>
        <taxon>Clostridia</taxon>
        <taxon>Eubacteriales</taxon>
        <taxon>Oscillospiraceae</taxon>
        <taxon>Ruminococcus</taxon>
    </lineage>
</organism>
<keyword evidence="1" id="KW-0812">Transmembrane</keyword>
<dbReference type="AlphaFoldDB" id="A0AAW5KTD0"/>
<reference evidence="2" key="1">
    <citation type="submission" date="2022-06" db="EMBL/GenBank/DDBJ databases">
        <title>Isolation of gut microbiota from human fecal samples.</title>
        <authorList>
            <person name="Pamer E.G."/>
            <person name="Barat B."/>
            <person name="Waligurski E."/>
            <person name="Medina S."/>
            <person name="Paddock L."/>
            <person name="Mostad J."/>
        </authorList>
    </citation>
    <scope>NUCLEOTIDE SEQUENCE</scope>
    <source>
        <strain evidence="2">DFI.5.57</strain>
    </source>
</reference>
<evidence type="ECO:0000256" key="1">
    <source>
        <dbReference type="SAM" id="Phobius"/>
    </source>
</evidence>
<evidence type="ECO:0008006" key="4">
    <source>
        <dbReference type="Google" id="ProtNLM"/>
    </source>
</evidence>
<keyword evidence="1" id="KW-1133">Transmembrane helix</keyword>
<evidence type="ECO:0000313" key="3">
    <source>
        <dbReference type="Proteomes" id="UP001206236"/>
    </source>
</evidence>
<gene>
    <name evidence="2" type="ORF">NE632_14375</name>
</gene>
<keyword evidence="1" id="KW-0472">Membrane</keyword>